<evidence type="ECO:0000313" key="2">
    <source>
        <dbReference type="EMBL" id="KAJ4410845.1"/>
    </source>
</evidence>
<organism evidence="2 3">
    <name type="scientific">Didymella pomorum</name>
    <dbReference type="NCBI Taxonomy" id="749634"/>
    <lineage>
        <taxon>Eukaryota</taxon>
        <taxon>Fungi</taxon>
        <taxon>Dikarya</taxon>
        <taxon>Ascomycota</taxon>
        <taxon>Pezizomycotina</taxon>
        <taxon>Dothideomycetes</taxon>
        <taxon>Pleosporomycetidae</taxon>
        <taxon>Pleosporales</taxon>
        <taxon>Pleosporineae</taxon>
        <taxon>Didymellaceae</taxon>
        <taxon>Didymella</taxon>
    </lineage>
</organism>
<dbReference type="EMBL" id="JAPEVA010000007">
    <property type="protein sequence ID" value="KAJ4410845.1"/>
    <property type="molecule type" value="Genomic_DNA"/>
</dbReference>
<evidence type="ECO:0000313" key="3">
    <source>
        <dbReference type="Proteomes" id="UP001140510"/>
    </source>
</evidence>
<feature type="region of interest" description="Disordered" evidence="1">
    <location>
        <begin position="75"/>
        <end position="94"/>
    </location>
</feature>
<dbReference type="AlphaFoldDB" id="A0A9W8ZNZ1"/>
<keyword evidence="3" id="KW-1185">Reference proteome</keyword>
<accession>A0A9W8ZNZ1</accession>
<proteinExistence type="predicted"/>
<evidence type="ECO:0000256" key="1">
    <source>
        <dbReference type="SAM" id="MobiDB-lite"/>
    </source>
</evidence>
<name>A0A9W8ZNZ1_9PLEO</name>
<protein>
    <submittedName>
        <fullName evidence="2">Uncharacterized protein</fullName>
    </submittedName>
</protein>
<dbReference type="Proteomes" id="UP001140510">
    <property type="component" value="Unassembled WGS sequence"/>
</dbReference>
<dbReference type="OrthoDB" id="3785820at2759"/>
<comment type="caution">
    <text evidence="2">The sequence shown here is derived from an EMBL/GenBank/DDBJ whole genome shotgun (WGS) entry which is preliminary data.</text>
</comment>
<reference evidence="2" key="1">
    <citation type="submission" date="2022-10" db="EMBL/GenBank/DDBJ databases">
        <title>Tapping the CABI collections for fungal endophytes: first genome assemblies for Collariella, Neodidymelliopsis, Ascochyta clinopodiicola, Didymella pomorum, Didymosphaeria variabile, Neocosmospora piperis and Neocucurbitaria cava.</title>
        <authorList>
            <person name="Hill R."/>
        </authorList>
    </citation>
    <scope>NUCLEOTIDE SEQUENCE</scope>
    <source>
        <strain evidence="2">IMI 355091</strain>
    </source>
</reference>
<gene>
    <name evidence="2" type="ORF">N0V91_001774</name>
</gene>
<sequence length="152" mass="17638">MLRLRDNLEEFGKVLGTTTPSSLFSTMAGTSDPVSRGHEPAYDILDDELRSEPGTSAYYKSWAFRLKDKEGATIVPKQKDEASEGLDDSGGEDYIKKRRSIHKRESLIMIFSRTNVRRASTRRKVYERLQRFSRRMKLMRKVEGTKPLFKWD</sequence>